<evidence type="ECO:0000256" key="1">
    <source>
        <dbReference type="SAM" id="MobiDB-lite"/>
    </source>
</evidence>
<name>A0ABS8T350_DATST</name>
<proteinExistence type="predicted"/>
<organism evidence="2 3">
    <name type="scientific">Datura stramonium</name>
    <name type="common">Jimsonweed</name>
    <name type="synonym">Common thornapple</name>
    <dbReference type="NCBI Taxonomy" id="4076"/>
    <lineage>
        <taxon>Eukaryota</taxon>
        <taxon>Viridiplantae</taxon>
        <taxon>Streptophyta</taxon>
        <taxon>Embryophyta</taxon>
        <taxon>Tracheophyta</taxon>
        <taxon>Spermatophyta</taxon>
        <taxon>Magnoliopsida</taxon>
        <taxon>eudicotyledons</taxon>
        <taxon>Gunneridae</taxon>
        <taxon>Pentapetalae</taxon>
        <taxon>asterids</taxon>
        <taxon>lamiids</taxon>
        <taxon>Solanales</taxon>
        <taxon>Solanaceae</taxon>
        <taxon>Solanoideae</taxon>
        <taxon>Datureae</taxon>
        <taxon>Datura</taxon>
    </lineage>
</organism>
<feature type="compositionally biased region" description="Basic residues" evidence="1">
    <location>
        <begin position="240"/>
        <end position="258"/>
    </location>
</feature>
<gene>
    <name evidence="2" type="ORF">HAX54_001949</name>
</gene>
<protein>
    <submittedName>
        <fullName evidence="2">Uncharacterized protein</fullName>
    </submittedName>
</protein>
<evidence type="ECO:0000313" key="2">
    <source>
        <dbReference type="EMBL" id="MCD7465791.1"/>
    </source>
</evidence>
<feature type="compositionally biased region" description="Polar residues" evidence="1">
    <location>
        <begin position="11"/>
        <end position="21"/>
    </location>
</feature>
<feature type="region of interest" description="Disordered" evidence="1">
    <location>
        <begin position="231"/>
        <end position="258"/>
    </location>
</feature>
<comment type="caution">
    <text evidence="2">The sequence shown here is derived from an EMBL/GenBank/DDBJ whole genome shotgun (WGS) entry which is preliminary data.</text>
</comment>
<feature type="region of interest" description="Disordered" evidence="1">
    <location>
        <begin position="1"/>
        <end position="89"/>
    </location>
</feature>
<evidence type="ECO:0000313" key="3">
    <source>
        <dbReference type="Proteomes" id="UP000823775"/>
    </source>
</evidence>
<dbReference type="Proteomes" id="UP000823775">
    <property type="component" value="Unassembled WGS sequence"/>
</dbReference>
<accession>A0ABS8T350</accession>
<keyword evidence="3" id="KW-1185">Reference proteome</keyword>
<sequence length="258" mass="29188">MPAKYQPTRGGASSRSDNADTTCHLRDENTDCEDEQEVETTAPLPGCQTRFTARKQAANPQFDKRNDASTDRSSSSSDSPDSDEGSDNEAICSLTKDTEALRGDYPFTPANFTRVVRKAYRQDKPLKLFVEQLGPFVDRAITTILEPYKHLHARMDDMEVRVNDKLKDVIVPELERAVAELKKAQNDFMKLQQEQQNPKFSLDEFEESEDDAPFIDLLGEQPKATKKCLRDDIGDEGESHKKKSISAANRRRLSCKRL</sequence>
<dbReference type="EMBL" id="JACEIK010001081">
    <property type="protein sequence ID" value="MCD7465791.1"/>
    <property type="molecule type" value="Genomic_DNA"/>
</dbReference>
<reference evidence="2 3" key="1">
    <citation type="journal article" date="2021" name="BMC Genomics">
        <title>Datura genome reveals duplications of psychoactive alkaloid biosynthetic genes and high mutation rate following tissue culture.</title>
        <authorList>
            <person name="Rajewski A."/>
            <person name="Carter-House D."/>
            <person name="Stajich J."/>
            <person name="Litt A."/>
        </authorList>
    </citation>
    <scope>NUCLEOTIDE SEQUENCE [LARGE SCALE GENOMIC DNA]</scope>
    <source>
        <strain evidence="2">AR-01</strain>
    </source>
</reference>